<accession>A0A9Q0SNV4</accession>
<evidence type="ECO:0000256" key="1">
    <source>
        <dbReference type="ARBA" id="ARBA00022786"/>
    </source>
</evidence>
<feature type="domain" description="USP" evidence="4">
    <location>
        <begin position="1385"/>
        <end position="1719"/>
    </location>
</feature>
<dbReference type="Proteomes" id="UP001151529">
    <property type="component" value="Chromosome 17"/>
</dbReference>
<dbReference type="EMBL" id="JAPFFL010000013">
    <property type="protein sequence ID" value="KAJ6683958.1"/>
    <property type="molecule type" value="Genomic_DNA"/>
</dbReference>
<dbReference type="Pfam" id="PF00443">
    <property type="entry name" value="UCH"/>
    <property type="match status" value="3"/>
</dbReference>
<evidence type="ECO:0000313" key="6">
    <source>
        <dbReference type="Proteomes" id="UP001151529"/>
    </source>
</evidence>
<evidence type="ECO:0000256" key="3">
    <source>
        <dbReference type="SAM" id="MobiDB-lite"/>
    </source>
</evidence>
<proteinExistence type="predicted"/>
<dbReference type="CDD" id="cd02257">
    <property type="entry name" value="Peptidase_C19"/>
    <property type="match status" value="1"/>
</dbReference>
<gene>
    <name evidence="5" type="ORF">OIU85_007633</name>
</gene>
<feature type="compositionally biased region" description="Polar residues" evidence="3">
    <location>
        <begin position="15"/>
        <end position="33"/>
    </location>
</feature>
<dbReference type="InterPro" id="IPR001394">
    <property type="entry name" value="Peptidase_C19_UCH"/>
</dbReference>
<evidence type="ECO:0000259" key="4">
    <source>
        <dbReference type="PROSITE" id="PS50235"/>
    </source>
</evidence>
<dbReference type="Pfam" id="PF04780">
    <property type="entry name" value="DUF629"/>
    <property type="match status" value="1"/>
</dbReference>
<dbReference type="InterPro" id="IPR013087">
    <property type="entry name" value="Znf_C2H2_type"/>
</dbReference>
<dbReference type="SUPFAM" id="SSF54001">
    <property type="entry name" value="Cysteine proteinases"/>
    <property type="match status" value="3"/>
</dbReference>
<dbReference type="GO" id="GO:0004843">
    <property type="term" value="F:cysteine-type deubiquitinase activity"/>
    <property type="evidence" value="ECO:0007669"/>
    <property type="project" value="InterPro"/>
</dbReference>
<dbReference type="PANTHER" id="PTHR22975">
    <property type="entry name" value="UBIQUITIN SPECIFIC PROTEINASE"/>
    <property type="match status" value="1"/>
</dbReference>
<keyword evidence="6" id="KW-1185">Reference proteome</keyword>
<dbReference type="GO" id="GO:0016579">
    <property type="term" value="P:protein deubiquitination"/>
    <property type="evidence" value="ECO:0007669"/>
    <property type="project" value="InterPro"/>
</dbReference>
<reference evidence="5" key="2">
    <citation type="journal article" date="2023" name="Int. J. Mol. Sci.">
        <title>De Novo Assembly and Annotation of 11 Diverse Shrub Willow (Salix) Genomes Reveals Novel Gene Organization in Sex-Linked Regions.</title>
        <authorList>
            <person name="Hyden B."/>
            <person name="Feng K."/>
            <person name="Yates T.B."/>
            <person name="Jawdy S."/>
            <person name="Cereghino C."/>
            <person name="Smart L.B."/>
            <person name="Muchero W."/>
        </authorList>
    </citation>
    <scope>NUCLEOTIDE SEQUENCE [LARGE SCALE GENOMIC DNA]</scope>
    <source>
        <tissue evidence="5">Shoot tip</tissue>
    </source>
</reference>
<dbReference type="PROSITE" id="PS00028">
    <property type="entry name" value="ZINC_FINGER_C2H2_1"/>
    <property type="match status" value="1"/>
</dbReference>
<dbReference type="Gene3D" id="3.90.70.10">
    <property type="entry name" value="Cysteine proteinases"/>
    <property type="match status" value="3"/>
</dbReference>
<dbReference type="InterPro" id="IPR028889">
    <property type="entry name" value="USP"/>
</dbReference>
<feature type="domain" description="USP" evidence="4">
    <location>
        <begin position="1759"/>
        <end position="2090"/>
    </location>
</feature>
<keyword evidence="1" id="KW-0833">Ubl conjugation pathway</keyword>
<sequence length="2097" mass="239592">MGKTKKPSSAAPRQKQAQTTASPHQSTVADSSSDIIKSACEQALRDVNSNPQKSLKRIKDLISKHPNSAAVHHTQAFVHFKIYSQTSSSFSTLKQKYLNNAADSAKKTLSLFPNSITLNYLNARIFIKFAKYSSDYQRIFDHCWKALKALPSGLGPGEDIIASQPEMGGKSQESRILRLKQVLLDVMDRSSIESLLIGKNVREKMKENACLRIKVRVPIDEELPRKFERNEKRNFIKNEINIFRDCEKKVCAGFVIKRPQSILDKVKADASKITNVSNYWKEVSSEERRGLLQVSIDEIAGYYKKHDRLVADCFLEAVDFARKTNKWKCLRCFSCASLFFDWKDLRSHVFLKHLGGLSEHQMELVPYGLEDSYVEEIENGVWKPVDVDNMAQELSTFRRCKSDVYQEKCKIYSDQKKWMFCDDAERQELLKKIHRLLKLFLKNQSLAPRILSWMWDYTIQELEESIQLGFKDLVPILEQTQTPLSICFLWLEQLEVVFDFLEELSKDCDLEDNISDDGGGSKDEFCDYEPIYFNSDSSCLVLDKKFIRSMLDPGEHINIVADEGAEVIPFAENPEKDIQFDRKRFVNWLFASDKIRELLNSWINLRKLDKELAGLVFQFVETDFSSLKYFCERKCRLLEYQETFTDVENICLGECKRREEIPEYKEQNFASLLLERQDELVDAQSDIIGNEHACILNVLRFAQHIGHKKFGLDETLISTCTQFPDLECHEDKANRDILLDVCVKEAIKMEKQNVFCKLDVLIMKNVASIKRMELKFVLVSALDYQFILFYMVKSFIRAYLEDRANKDFVKKANAADILVAMADLAPEPSKSMIKGSDDLRKTRKKSKLKRHKNQGKAMNEGAGGSQEHLPLDKENAEKDCHSIASDGGYSDFGIVVSTSTGDLKQMEEEHRSKIGSKVPQKLFLKEEESGKSPSGSGMFGVGLKNDIGENNCFLNVIIQCLWNIQLVRNELCSITDSGHEHIGDPCVVCELAQVFGELSEASTRTRRETVSTTSLRLAISKCSPNRDSFQEGQMNDADEILQNIFAIFHHSFTWCPDTDASSEPEKSKRVDRQQCTSNKCLAHRVFGMDIYGYCDSCGLQWRHQTFSDFSHYIRSSQLREKKNKNQASSFDELMKLLLMDDRSTCNRDVGGCGKPNRIQFILRTPPQVFVCVLSMQTARESREDIRDTLTALDTEVDIGDVYLGLGPGNGYCLASMVCYGELHYVSFCYSREGKRWTMYDDAHVEVIGFWHNLLDKCVDKLLQPQILFFEGGIIKSPQFDDLRKLSRSSGMQCNLGVGEAKQAEDIPEETLHNDWQTAKDEGGNLQSHVQNEMKFSCQDKSQDAFRVQKHVPLQMDQKLLKEEETGKCPPDCMVDYMDEYEILGSELKNDLGKNYSSLNVVIQSLWRIPQFRNELACKTAPEHRHVGDPCVVCGLAEIFVKLSAAHINPRREIGYPTSLSTAIDKLSPCGDLFQKDKMSNAFEVLRIILDSLHHSLTSVEDFCLSESKKRNCVGSLECTTDTCLVHTLFGMTVFKSVNDDNCGLESRQQKHTFFFHTISAFELRKKVSNLIRQGSSSFDELLKLVLVDYHLPWKPDADGCGENHIKYFLQTPSHVFTSVLEWTTIWASRDDIRETLAALATEIDVGILYQGLEKGKKYHMVSVVCYRGLLYSCFIYSDEYKRWMLYDDTHVEVIGSWDCLCKMCVERHFQPRILFFVESAPTEIDQNLPRKSFFEEEESGKSESGSKDNYEDSSGIFGVGLKNDIGENNCFLNAIIQCLWNVQLVRNELCSITDSGHEHIGDPCVVCELADVFGELSEASTRTRRETVSTTSLRLAISKCSPHRDRFQEGQMNDSDEVLQNIFIILHQSLTSCPTPDASSEPEKSKRVDSQQCTSNKCLAHRVFGMDIHGYCDSCGLQWRHRTFSDFSQYIHSSQLREEKNKNKSSSFDELMKLMLMEDRSTCNPDVGGCGKPNRIQFILRTPPHVFTCVLVQTAHESREDTRKTLTALDTELDLGVVYQGLGPGKKYCLVSMVCYRCQHYVCFSYSHEHKTWTMFNDANVEVNSISQLSLGCWDDLLSRCSHEQFQPQILCFEAVQ</sequence>
<organism evidence="5 6">
    <name type="scientific">Salix viminalis</name>
    <name type="common">Common osier</name>
    <name type="synonym">Basket willow</name>
    <dbReference type="NCBI Taxonomy" id="40686"/>
    <lineage>
        <taxon>Eukaryota</taxon>
        <taxon>Viridiplantae</taxon>
        <taxon>Streptophyta</taxon>
        <taxon>Embryophyta</taxon>
        <taxon>Tracheophyta</taxon>
        <taxon>Spermatophyta</taxon>
        <taxon>Magnoliopsida</taxon>
        <taxon>eudicotyledons</taxon>
        <taxon>Gunneridae</taxon>
        <taxon>Pentapetalae</taxon>
        <taxon>rosids</taxon>
        <taxon>fabids</taxon>
        <taxon>Malpighiales</taxon>
        <taxon>Salicaceae</taxon>
        <taxon>Saliceae</taxon>
        <taxon>Salix</taxon>
    </lineage>
</organism>
<dbReference type="PANTHER" id="PTHR22975:SF9">
    <property type="entry name" value="ECHINUS SPLICE FORM 3"/>
    <property type="match status" value="1"/>
</dbReference>
<dbReference type="InterPro" id="IPR006865">
    <property type="entry name" value="DUF629"/>
</dbReference>
<dbReference type="PROSITE" id="PS50235">
    <property type="entry name" value="USP_3"/>
    <property type="match status" value="3"/>
</dbReference>
<dbReference type="InterPro" id="IPR006866">
    <property type="entry name" value="DUF627_N"/>
</dbReference>
<dbReference type="OrthoDB" id="205782at2759"/>
<dbReference type="InterPro" id="IPR052398">
    <property type="entry name" value="Ubiquitin_hydrolase_53/54"/>
</dbReference>
<name>A0A9Q0SNV4_SALVM</name>
<dbReference type="InterPro" id="IPR038765">
    <property type="entry name" value="Papain-like_cys_pep_sf"/>
</dbReference>
<protein>
    <recommendedName>
        <fullName evidence="4">USP domain-containing protein</fullName>
    </recommendedName>
</protein>
<comment type="caution">
    <text evidence="5">The sequence shown here is derived from an EMBL/GenBank/DDBJ whole genome shotgun (WGS) entry which is preliminary data.</text>
</comment>
<feature type="region of interest" description="Disordered" evidence="3">
    <location>
        <begin position="831"/>
        <end position="869"/>
    </location>
</feature>
<evidence type="ECO:0000256" key="2">
    <source>
        <dbReference type="ARBA" id="ARBA00022801"/>
    </source>
</evidence>
<dbReference type="Pfam" id="PF04781">
    <property type="entry name" value="DUF627"/>
    <property type="match status" value="1"/>
</dbReference>
<evidence type="ECO:0000313" key="5">
    <source>
        <dbReference type="EMBL" id="KAJ6683958.1"/>
    </source>
</evidence>
<keyword evidence="2" id="KW-0378">Hydrolase</keyword>
<feature type="region of interest" description="Disordered" evidence="3">
    <location>
        <begin position="1"/>
        <end position="33"/>
    </location>
</feature>
<feature type="compositionally biased region" description="Basic residues" evidence="3">
    <location>
        <begin position="841"/>
        <end position="854"/>
    </location>
</feature>
<reference evidence="5" key="1">
    <citation type="submission" date="2022-11" db="EMBL/GenBank/DDBJ databases">
        <authorList>
            <person name="Hyden B.L."/>
            <person name="Feng K."/>
            <person name="Yates T."/>
            <person name="Jawdy S."/>
            <person name="Smart L.B."/>
            <person name="Muchero W."/>
        </authorList>
    </citation>
    <scope>NUCLEOTIDE SEQUENCE</scope>
    <source>
        <tissue evidence="5">Shoot tip</tissue>
    </source>
</reference>
<feature type="domain" description="USP" evidence="4">
    <location>
        <begin position="941"/>
        <end position="1272"/>
    </location>
</feature>